<dbReference type="NCBIfam" id="NF037968">
    <property type="entry name" value="SemiSWEET_2"/>
    <property type="match status" value="1"/>
</dbReference>
<organism evidence="6 7">
    <name type="scientific">Flagellimonas maritima</name>
    <dbReference type="NCBI Taxonomy" id="1383885"/>
    <lineage>
        <taxon>Bacteria</taxon>
        <taxon>Pseudomonadati</taxon>
        <taxon>Bacteroidota</taxon>
        <taxon>Flavobacteriia</taxon>
        <taxon>Flavobacteriales</taxon>
        <taxon>Flavobacteriaceae</taxon>
        <taxon>Flagellimonas</taxon>
    </lineage>
</organism>
<comment type="subcellular location">
    <subcellularLocation>
        <location evidence="1">Membrane</location>
        <topology evidence="1">Multi-pass membrane protein</topology>
    </subcellularLocation>
</comment>
<dbReference type="GO" id="GO:0016020">
    <property type="term" value="C:membrane"/>
    <property type="evidence" value="ECO:0007669"/>
    <property type="project" value="UniProtKB-SubCell"/>
</dbReference>
<feature type="transmembrane region" description="Helical" evidence="5">
    <location>
        <begin position="61"/>
        <end position="82"/>
    </location>
</feature>
<dbReference type="RefSeq" id="WP_112377622.1">
    <property type="nucleotide sequence ID" value="NZ_CP030104.1"/>
</dbReference>
<keyword evidence="6" id="KW-0762">Sugar transport</keyword>
<gene>
    <name evidence="6" type="ORF">HME9304_01118</name>
</gene>
<keyword evidence="6" id="KW-0813">Transport</keyword>
<feature type="transmembrane region" description="Helical" evidence="5">
    <location>
        <begin position="36"/>
        <end position="55"/>
    </location>
</feature>
<dbReference type="KEGG" id="spon:HME9304_01118"/>
<evidence type="ECO:0000256" key="5">
    <source>
        <dbReference type="SAM" id="Phobius"/>
    </source>
</evidence>
<dbReference type="EMBL" id="CP030104">
    <property type="protein sequence ID" value="AWX44118.1"/>
    <property type="molecule type" value="Genomic_DNA"/>
</dbReference>
<dbReference type="Pfam" id="PF04193">
    <property type="entry name" value="PQ-loop"/>
    <property type="match status" value="1"/>
</dbReference>
<evidence type="ECO:0000256" key="2">
    <source>
        <dbReference type="ARBA" id="ARBA00022692"/>
    </source>
</evidence>
<dbReference type="Gene3D" id="1.20.1280.290">
    <property type="match status" value="1"/>
</dbReference>
<evidence type="ECO:0000256" key="1">
    <source>
        <dbReference type="ARBA" id="ARBA00004141"/>
    </source>
</evidence>
<evidence type="ECO:0000313" key="7">
    <source>
        <dbReference type="Proteomes" id="UP000248536"/>
    </source>
</evidence>
<accession>A0A2Z4LS03</accession>
<evidence type="ECO:0000256" key="4">
    <source>
        <dbReference type="ARBA" id="ARBA00023136"/>
    </source>
</evidence>
<dbReference type="OrthoDB" id="122062at2"/>
<keyword evidence="2 5" id="KW-0812">Transmembrane</keyword>
<evidence type="ECO:0000313" key="6">
    <source>
        <dbReference type="EMBL" id="AWX44118.1"/>
    </source>
</evidence>
<dbReference type="InterPro" id="IPR047662">
    <property type="entry name" value="SemiSWEET"/>
</dbReference>
<keyword evidence="3 5" id="KW-1133">Transmembrane helix</keyword>
<proteinExistence type="predicted"/>
<protein>
    <submittedName>
        <fullName evidence="6">Sugar transporter SemiSWEET</fullName>
    </submittedName>
</protein>
<sequence>METTEIIGLTAATLTTSAFVPQVYKALKDKSTADISLTMYIVLLAGLILWIIYGIHLNSLAIILANVVTGILAITMLILKLIHK</sequence>
<dbReference type="GO" id="GO:0051119">
    <property type="term" value="F:sugar transmembrane transporter activity"/>
    <property type="evidence" value="ECO:0007669"/>
    <property type="project" value="InterPro"/>
</dbReference>
<reference evidence="6 7" key="1">
    <citation type="submission" date="2018-06" db="EMBL/GenBank/DDBJ databases">
        <title>Spongiibacterium sp. HME9304 Genome sequencing and assembly.</title>
        <authorList>
            <person name="Kang H."/>
            <person name="Kim H."/>
            <person name="Joh K."/>
        </authorList>
    </citation>
    <scope>NUCLEOTIDE SEQUENCE [LARGE SCALE GENOMIC DNA]</scope>
    <source>
        <strain evidence="6 7">HME9304</strain>
    </source>
</reference>
<name>A0A2Z4LS03_9FLAO</name>
<keyword evidence="7" id="KW-1185">Reference proteome</keyword>
<keyword evidence="4 5" id="KW-0472">Membrane</keyword>
<dbReference type="AlphaFoldDB" id="A0A2Z4LS03"/>
<evidence type="ECO:0000256" key="3">
    <source>
        <dbReference type="ARBA" id="ARBA00022989"/>
    </source>
</evidence>
<dbReference type="InterPro" id="IPR006603">
    <property type="entry name" value="PQ-loop_rpt"/>
</dbReference>
<dbReference type="Proteomes" id="UP000248536">
    <property type="component" value="Chromosome"/>
</dbReference>